<dbReference type="Proteomes" id="UP000247702">
    <property type="component" value="Unassembled WGS sequence"/>
</dbReference>
<name>A0A2Z6RTC0_9GLOM</name>
<sequence length="498" mass="59178">MSKLSKDILFLIFEELQDDSKSFFSCLIVNRFWCETVIPILWKNPWCYNINYKNKNYLFSTIAFYLSADDIKEFLTRHGTQLPSVSSKSLSFDYLSFCSSINIDIINDIISIGSSLAYNQFLLQQEFYKLFMKKCPRLKYLDINSINHQIFYFPEANIRLESLCELQCNTSIDPLYFYGLARFCQHIQRLITVNVSSKSNHGIAKLIEVQRNLKYFEWNDDFEDIDYYTDDPYKEILIELEKKTNTLNHLKVFFQYVDNYEHTLQLLQEVLVKLHRLKTLTSDFSIFGEQDIKLFFFKELEILDVEYITIYEASIMIGNSGGQLKEISLKPYDFVYYSDNFIEDSLIYIRKIYENCPLIEYLSLVFTPSKDHFIEFEKLLNVCQNLKSLLLIVPKYYKRETEEKILESGKEILELLIKSASTNLREFRFFNDFKFSCKTLEEFLEKWRGRPALTILTSNSIYEGEDYKKLINKYKDDGVIKNFSYESITNTENMDFKI</sequence>
<evidence type="ECO:0008006" key="4">
    <source>
        <dbReference type="Google" id="ProtNLM"/>
    </source>
</evidence>
<evidence type="ECO:0000313" key="1">
    <source>
        <dbReference type="EMBL" id="GBC06338.1"/>
    </source>
</evidence>
<evidence type="ECO:0000313" key="3">
    <source>
        <dbReference type="Proteomes" id="UP000247702"/>
    </source>
</evidence>
<reference evidence="1 3" key="1">
    <citation type="submission" date="2017-11" db="EMBL/GenBank/DDBJ databases">
        <title>The genome of Rhizophagus clarus HR1 reveals common genetic basis of auxotrophy among arbuscular mycorrhizal fungi.</title>
        <authorList>
            <person name="Kobayashi Y."/>
        </authorList>
    </citation>
    <scope>NUCLEOTIDE SEQUENCE [LARGE SCALE GENOMIC DNA]</scope>
    <source>
        <strain evidence="1 3">HR1</strain>
    </source>
</reference>
<dbReference type="InterPro" id="IPR032675">
    <property type="entry name" value="LRR_dom_sf"/>
</dbReference>
<dbReference type="EMBL" id="BEXD01004068">
    <property type="protein sequence ID" value="GBC06338.1"/>
    <property type="molecule type" value="Genomic_DNA"/>
</dbReference>
<protein>
    <recommendedName>
        <fullName evidence="4">F-box domain-containing protein</fullName>
    </recommendedName>
</protein>
<comment type="caution">
    <text evidence="1">The sequence shown here is derived from an EMBL/GenBank/DDBJ whole genome shotgun (WGS) entry which is preliminary data.</text>
</comment>
<dbReference type="Gene3D" id="3.80.10.10">
    <property type="entry name" value="Ribonuclease Inhibitor"/>
    <property type="match status" value="1"/>
</dbReference>
<evidence type="ECO:0000313" key="2">
    <source>
        <dbReference type="EMBL" id="GET04919.1"/>
    </source>
</evidence>
<keyword evidence="3" id="KW-1185">Reference proteome</keyword>
<dbReference type="OrthoDB" id="2310233at2759"/>
<reference evidence="2" key="2">
    <citation type="submission" date="2019-10" db="EMBL/GenBank/DDBJ databases">
        <title>Conservation and host-specific expression of non-tandemly repeated heterogenous ribosome RNA gene in arbuscular mycorrhizal fungi.</title>
        <authorList>
            <person name="Maeda T."/>
            <person name="Kobayashi Y."/>
            <person name="Nakagawa T."/>
            <person name="Ezawa T."/>
            <person name="Yamaguchi K."/>
            <person name="Bino T."/>
            <person name="Nishimoto Y."/>
            <person name="Shigenobu S."/>
            <person name="Kawaguchi M."/>
        </authorList>
    </citation>
    <scope>NUCLEOTIDE SEQUENCE</scope>
    <source>
        <strain evidence="2">HR1</strain>
    </source>
</reference>
<accession>A0A2Z6RTC0</accession>
<dbReference type="SUPFAM" id="SSF52047">
    <property type="entry name" value="RNI-like"/>
    <property type="match status" value="1"/>
</dbReference>
<dbReference type="Proteomes" id="UP000615446">
    <property type="component" value="Unassembled WGS sequence"/>
</dbReference>
<organism evidence="1 3">
    <name type="scientific">Rhizophagus clarus</name>
    <dbReference type="NCBI Taxonomy" id="94130"/>
    <lineage>
        <taxon>Eukaryota</taxon>
        <taxon>Fungi</taxon>
        <taxon>Fungi incertae sedis</taxon>
        <taxon>Mucoromycota</taxon>
        <taxon>Glomeromycotina</taxon>
        <taxon>Glomeromycetes</taxon>
        <taxon>Glomerales</taxon>
        <taxon>Glomeraceae</taxon>
        <taxon>Rhizophagus</taxon>
    </lineage>
</organism>
<dbReference type="EMBL" id="BLAL01000357">
    <property type="protein sequence ID" value="GET04919.1"/>
    <property type="molecule type" value="Genomic_DNA"/>
</dbReference>
<dbReference type="AlphaFoldDB" id="A0A2Z6RTC0"/>
<proteinExistence type="predicted"/>
<gene>
    <name evidence="2" type="ORF">RCL2_003121200</name>
    <name evidence="1" type="ORF">RclHR1_06780002</name>
</gene>